<dbReference type="InterPro" id="IPR017853">
    <property type="entry name" value="GH"/>
</dbReference>
<gene>
    <name evidence="4" type="ORF">F8568_045940</name>
</gene>
<evidence type="ECO:0000313" key="5">
    <source>
        <dbReference type="Proteomes" id="UP000462055"/>
    </source>
</evidence>
<name>A0A6I4MUD9_9ACTN</name>
<dbReference type="Gene3D" id="3.20.20.80">
    <property type="entry name" value="Glycosidases"/>
    <property type="match status" value="1"/>
</dbReference>
<protein>
    <recommendedName>
        <fullName evidence="3">FHA domain-containing protein</fullName>
    </recommendedName>
</protein>
<organism evidence="4 5">
    <name type="scientific">Actinomadura physcomitrii</name>
    <dbReference type="NCBI Taxonomy" id="2650748"/>
    <lineage>
        <taxon>Bacteria</taxon>
        <taxon>Bacillati</taxon>
        <taxon>Actinomycetota</taxon>
        <taxon>Actinomycetes</taxon>
        <taxon>Streptosporangiales</taxon>
        <taxon>Thermomonosporaceae</taxon>
        <taxon>Actinomadura</taxon>
    </lineage>
</organism>
<dbReference type="SUPFAM" id="SSF51445">
    <property type="entry name" value="(Trans)glycosidases"/>
    <property type="match status" value="1"/>
</dbReference>
<dbReference type="GO" id="GO:0005975">
    <property type="term" value="P:carbohydrate metabolic process"/>
    <property type="evidence" value="ECO:0007669"/>
    <property type="project" value="InterPro"/>
</dbReference>
<accession>A0A6I4MUD9</accession>
<keyword evidence="2" id="KW-0326">Glycosidase</keyword>
<evidence type="ECO:0000256" key="1">
    <source>
        <dbReference type="ARBA" id="ARBA00022801"/>
    </source>
</evidence>
<proteinExistence type="predicted"/>
<dbReference type="GO" id="GO:0004565">
    <property type="term" value="F:beta-galactosidase activity"/>
    <property type="evidence" value="ECO:0007669"/>
    <property type="project" value="InterPro"/>
</dbReference>
<keyword evidence="5" id="KW-1185">Reference proteome</keyword>
<feature type="domain" description="FHA" evidence="3">
    <location>
        <begin position="373"/>
        <end position="428"/>
    </location>
</feature>
<evidence type="ECO:0000259" key="3">
    <source>
        <dbReference type="PROSITE" id="PS50006"/>
    </source>
</evidence>
<dbReference type="InterPro" id="IPR051923">
    <property type="entry name" value="Glycosyl_Hydrolase_39"/>
</dbReference>
<dbReference type="Pfam" id="PF02449">
    <property type="entry name" value="Glyco_hydro_42"/>
    <property type="match status" value="1"/>
</dbReference>
<comment type="caution">
    <text evidence="4">The sequence shown here is derived from an EMBL/GenBank/DDBJ whole genome shotgun (WGS) entry which is preliminary data.</text>
</comment>
<dbReference type="GO" id="GO:0009341">
    <property type="term" value="C:beta-galactosidase complex"/>
    <property type="evidence" value="ECO:0007669"/>
    <property type="project" value="InterPro"/>
</dbReference>
<dbReference type="PANTHER" id="PTHR12631">
    <property type="entry name" value="ALPHA-L-IDURONIDASE"/>
    <property type="match status" value="1"/>
</dbReference>
<evidence type="ECO:0000313" key="4">
    <source>
        <dbReference type="EMBL" id="MWA07544.1"/>
    </source>
</evidence>
<reference evidence="4" key="1">
    <citation type="submission" date="2019-12" db="EMBL/GenBank/DDBJ databases">
        <title>Actinomadura physcomitrii sp. nov., a novel actinomycete isolated from moss [Physcomitrium sphaericum (Ludw) Fuernr].</title>
        <authorList>
            <person name="Zhuang X."/>
        </authorList>
    </citation>
    <scope>NUCLEOTIDE SEQUENCE [LARGE SCALE GENOMIC DNA]</scope>
    <source>
        <strain evidence="4">LD22</strain>
    </source>
</reference>
<dbReference type="PANTHER" id="PTHR12631:SF10">
    <property type="entry name" value="BETA-XYLOSIDASE-LIKE PROTEIN-RELATED"/>
    <property type="match status" value="1"/>
</dbReference>
<dbReference type="EMBL" id="WBMS02000081">
    <property type="protein sequence ID" value="MWA07544.1"/>
    <property type="molecule type" value="Genomic_DNA"/>
</dbReference>
<evidence type="ECO:0000256" key="2">
    <source>
        <dbReference type="ARBA" id="ARBA00023295"/>
    </source>
</evidence>
<dbReference type="AlphaFoldDB" id="A0A6I4MUD9"/>
<keyword evidence="1" id="KW-0378">Hydrolase</keyword>
<sequence>MISPPPPATSLSGPRIGICRGISYGLLDDPECFMPAVRSLGIDLVRINLFWSQIEPEPGRFTWDVVDAFLDQLEDGDEAWVTVCSSSPWATQQATRFLPSSPATDIDDYRRFVTELVRRCGGAIRYWQCENEPCVPLLWEGKVDEYLSQLIVFSDVVRDSAPGSLVVLGGAVPAAMFAEEGSGNQRWAEDLDRIIGEGRDHFDLFDLHPYGDPYAIPALIQASKALLAAHGAHKAIVVGEHNGPMPPSFPENLPYLTDVLTEHRRVFLGQSRLVDGGLDFDRTTPAMVDLYDCRDQLPPTLQMFMADCSADLAAERDRHLQEEIVIRTVLLLASGVERVACFQLAPEARDTGSRLNIRSLMFDAFALMDYEGGDIGRRRPQADTYALMAAHLADAHTVLHHNPGRPGTYLYEIQRRGRSSTFVGWSRVNETAHITCPWPFRGRPYGINALGENVPIRLQRGVMRMPISSTPLLVGEEGGDR</sequence>
<dbReference type="InterPro" id="IPR013529">
    <property type="entry name" value="Glyco_hydro_42_N"/>
</dbReference>
<dbReference type="PROSITE" id="PS50006">
    <property type="entry name" value="FHA_DOMAIN"/>
    <property type="match status" value="1"/>
</dbReference>
<dbReference type="InterPro" id="IPR000253">
    <property type="entry name" value="FHA_dom"/>
</dbReference>
<dbReference type="Proteomes" id="UP000462055">
    <property type="component" value="Unassembled WGS sequence"/>
</dbReference>